<name>A0A6L9XUF9_9MICO</name>
<dbReference type="RefSeq" id="WP_163287764.1">
    <property type="nucleotide sequence ID" value="NZ_JAAGWY010000001.1"/>
</dbReference>
<feature type="compositionally biased region" description="Basic and acidic residues" evidence="1">
    <location>
        <begin position="1"/>
        <end position="11"/>
    </location>
</feature>
<reference evidence="2 3" key="1">
    <citation type="journal article" date="2014" name="J. Microbiol.">
        <title>Diaminobutyricibacter tongyongensis gen. nov., sp. nov. and Homoserinibacter gongjuensis gen. nov., sp. nov. belong to the family Microbacteriaceae.</title>
        <authorList>
            <person name="Kim S.J."/>
            <person name="Ahn J.H."/>
            <person name="Weon H.Y."/>
            <person name="Hamada M."/>
            <person name="Suzuki K."/>
            <person name="Kwon S.W."/>
        </authorList>
    </citation>
    <scope>NUCLEOTIDE SEQUENCE [LARGE SCALE GENOMIC DNA]</scope>
    <source>
        <strain evidence="2 3">NBRC 108724</strain>
    </source>
</reference>
<evidence type="ECO:0000313" key="3">
    <source>
        <dbReference type="Proteomes" id="UP000474967"/>
    </source>
</evidence>
<dbReference type="EMBL" id="JAAGWY010000001">
    <property type="protein sequence ID" value="NEN04658.1"/>
    <property type="molecule type" value="Genomic_DNA"/>
</dbReference>
<dbReference type="InterPro" id="IPR011856">
    <property type="entry name" value="tRNA_endonuc-like_dom_sf"/>
</dbReference>
<dbReference type="GO" id="GO:0003676">
    <property type="term" value="F:nucleic acid binding"/>
    <property type="evidence" value="ECO:0007669"/>
    <property type="project" value="InterPro"/>
</dbReference>
<dbReference type="AlphaFoldDB" id="A0A6L9XUF9"/>
<keyword evidence="3" id="KW-1185">Reference proteome</keyword>
<sequence length="348" mass="39725">MEKTGSAHELGENGNFEARGDGRRRLTMTSRHRRLIRLERDLEDVLVANPELLDVLIIGRQVRTPNGAIDLLAIDATGIVHIIELKLGDTTPKIIAQVLDYHHWLKVQSRDEIIRVAARAPLYMDLPAAFEKYFGHPLPAPINHARVITMVAASIDARTGRNIQTLNEERFSIRAFRYFEQRGSVGLIPHGHPEQDIQISEVETRPVVLPERSTPAVAAVYRARVDADIQLFWQIFAERFTWTFVPFSFVYALYEHWHYSESAPVKRLRPFSIGQFGRQMSALIAESHQWTRLRRAPEQLMDCYEPMTAGLTNWTRPDAEKVVVGYLRNSIQEHGHSGCCKGDLRAFA</sequence>
<feature type="region of interest" description="Disordered" evidence="1">
    <location>
        <begin position="1"/>
        <end position="23"/>
    </location>
</feature>
<protein>
    <recommendedName>
        <fullName evidence="4">DUF91 domain-containing protein</fullName>
    </recommendedName>
</protein>
<dbReference type="Gene3D" id="3.40.1350.10">
    <property type="match status" value="1"/>
</dbReference>
<dbReference type="Proteomes" id="UP000474967">
    <property type="component" value="Unassembled WGS sequence"/>
</dbReference>
<gene>
    <name evidence="2" type="ORF">G3T36_02125</name>
</gene>
<organism evidence="2 3">
    <name type="scientific">Leifsonia tongyongensis</name>
    <dbReference type="NCBI Taxonomy" id="1268043"/>
    <lineage>
        <taxon>Bacteria</taxon>
        <taxon>Bacillati</taxon>
        <taxon>Actinomycetota</taxon>
        <taxon>Actinomycetes</taxon>
        <taxon>Micrococcales</taxon>
        <taxon>Microbacteriaceae</taxon>
        <taxon>Leifsonia</taxon>
    </lineage>
</organism>
<accession>A0A6L9XUF9</accession>
<comment type="caution">
    <text evidence="2">The sequence shown here is derived from an EMBL/GenBank/DDBJ whole genome shotgun (WGS) entry which is preliminary data.</text>
</comment>
<evidence type="ECO:0000256" key="1">
    <source>
        <dbReference type="SAM" id="MobiDB-lite"/>
    </source>
</evidence>
<evidence type="ECO:0000313" key="2">
    <source>
        <dbReference type="EMBL" id="NEN04658.1"/>
    </source>
</evidence>
<proteinExistence type="predicted"/>
<evidence type="ECO:0008006" key="4">
    <source>
        <dbReference type="Google" id="ProtNLM"/>
    </source>
</evidence>